<keyword evidence="3" id="KW-0961">Cell wall biogenesis/degradation</keyword>
<name>A0ABS8SIX8_DATST</name>
<dbReference type="InterPro" id="IPR012334">
    <property type="entry name" value="Pectin_lyas_fold"/>
</dbReference>
<feature type="chain" id="PRO_5047370556" evidence="4">
    <location>
        <begin position="22"/>
        <end position="145"/>
    </location>
</feature>
<evidence type="ECO:0000256" key="4">
    <source>
        <dbReference type="SAM" id="SignalP"/>
    </source>
</evidence>
<evidence type="ECO:0000313" key="5">
    <source>
        <dbReference type="EMBL" id="MCD7458778.1"/>
    </source>
</evidence>
<reference evidence="5 6" key="1">
    <citation type="journal article" date="2021" name="BMC Genomics">
        <title>Datura genome reveals duplications of psychoactive alkaloid biosynthetic genes and high mutation rate following tissue culture.</title>
        <authorList>
            <person name="Rajewski A."/>
            <person name="Carter-House D."/>
            <person name="Stajich J."/>
            <person name="Litt A."/>
        </authorList>
    </citation>
    <scope>NUCLEOTIDE SEQUENCE [LARGE SCALE GENOMIC DNA]</scope>
    <source>
        <strain evidence="5">AR-01</strain>
    </source>
</reference>
<keyword evidence="2" id="KW-0964">Secreted</keyword>
<dbReference type="EMBL" id="JACEIK010000540">
    <property type="protein sequence ID" value="MCD7458778.1"/>
    <property type="molecule type" value="Genomic_DNA"/>
</dbReference>
<feature type="non-terminal residue" evidence="5">
    <location>
        <position position="145"/>
    </location>
</feature>
<organism evidence="5 6">
    <name type="scientific">Datura stramonium</name>
    <name type="common">Jimsonweed</name>
    <name type="synonym">Common thornapple</name>
    <dbReference type="NCBI Taxonomy" id="4076"/>
    <lineage>
        <taxon>Eukaryota</taxon>
        <taxon>Viridiplantae</taxon>
        <taxon>Streptophyta</taxon>
        <taxon>Embryophyta</taxon>
        <taxon>Tracheophyta</taxon>
        <taxon>Spermatophyta</taxon>
        <taxon>Magnoliopsida</taxon>
        <taxon>eudicotyledons</taxon>
        <taxon>Gunneridae</taxon>
        <taxon>Pentapetalae</taxon>
        <taxon>asterids</taxon>
        <taxon>lamiids</taxon>
        <taxon>Solanales</taxon>
        <taxon>Solanaceae</taxon>
        <taxon>Solanoideae</taxon>
        <taxon>Datureae</taxon>
        <taxon>Datura</taxon>
    </lineage>
</organism>
<comment type="caution">
    <text evidence="5">The sequence shown here is derived from an EMBL/GenBank/DDBJ whole genome shotgun (WGS) entry which is preliminary data.</text>
</comment>
<sequence length="145" mass="16285">MAIQNIIILLIVLSFVSISTCRSNNFHKGDDDDLFTQVDHNHNLEQEFGHDFQAYPSYLSTNNIEDQIHGFNNLEKVKNGVASIDVSSFGAKGDGNTDDTRAFEKAWKEACSSNTPVHFVVHHNKNYLLKHITFSGPCKSSILMQ</sequence>
<accession>A0ABS8SIX8</accession>
<keyword evidence="6" id="KW-1185">Reference proteome</keyword>
<evidence type="ECO:0000256" key="2">
    <source>
        <dbReference type="ARBA" id="ARBA00022525"/>
    </source>
</evidence>
<feature type="signal peptide" evidence="4">
    <location>
        <begin position="1"/>
        <end position="21"/>
    </location>
</feature>
<comment type="subcellular location">
    <subcellularLocation>
        <location evidence="1">Secreted</location>
    </subcellularLocation>
</comment>
<dbReference type="Proteomes" id="UP000823775">
    <property type="component" value="Unassembled WGS sequence"/>
</dbReference>
<evidence type="ECO:0000313" key="6">
    <source>
        <dbReference type="Proteomes" id="UP000823775"/>
    </source>
</evidence>
<dbReference type="InterPro" id="IPR011050">
    <property type="entry name" value="Pectin_lyase_fold/virulence"/>
</dbReference>
<gene>
    <name evidence="5" type="primary">PG2</name>
    <name evidence="5" type="ORF">HAX54_039157</name>
</gene>
<proteinExistence type="predicted"/>
<evidence type="ECO:0000256" key="3">
    <source>
        <dbReference type="ARBA" id="ARBA00023316"/>
    </source>
</evidence>
<dbReference type="SUPFAM" id="SSF51126">
    <property type="entry name" value="Pectin lyase-like"/>
    <property type="match status" value="1"/>
</dbReference>
<evidence type="ECO:0000256" key="1">
    <source>
        <dbReference type="ARBA" id="ARBA00004613"/>
    </source>
</evidence>
<dbReference type="Gene3D" id="2.160.20.10">
    <property type="entry name" value="Single-stranded right-handed beta-helix, Pectin lyase-like"/>
    <property type="match status" value="1"/>
</dbReference>
<keyword evidence="4" id="KW-0732">Signal</keyword>
<protein>
    <submittedName>
        <fullName evidence="5">Polygalacturonase-2</fullName>
    </submittedName>
</protein>
<dbReference type="PANTHER" id="PTHR31375">
    <property type="match status" value="1"/>
</dbReference>